<organism evidence="3 4">
    <name type="scientific">Coptis chinensis</name>
    <dbReference type="NCBI Taxonomy" id="261450"/>
    <lineage>
        <taxon>Eukaryota</taxon>
        <taxon>Viridiplantae</taxon>
        <taxon>Streptophyta</taxon>
        <taxon>Embryophyta</taxon>
        <taxon>Tracheophyta</taxon>
        <taxon>Spermatophyta</taxon>
        <taxon>Magnoliopsida</taxon>
        <taxon>Ranunculales</taxon>
        <taxon>Ranunculaceae</taxon>
        <taxon>Coptidoideae</taxon>
        <taxon>Coptis</taxon>
    </lineage>
</organism>
<feature type="compositionally biased region" description="Basic and acidic residues" evidence="1">
    <location>
        <begin position="220"/>
        <end position="230"/>
    </location>
</feature>
<feature type="compositionally biased region" description="Polar residues" evidence="1">
    <location>
        <begin position="64"/>
        <end position="84"/>
    </location>
</feature>
<accession>A0A835LUR7</accession>
<protein>
    <recommendedName>
        <fullName evidence="2">CRIB domain-containing protein</fullName>
    </recommendedName>
</protein>
<dbReference type="Proteomes" id="UP000631114">
    <property type="component" value="Unassembled WGS sequence"/>
</dbReference>
<reference evidence="3 4" key="1">
    <citation type="submission" date="2020-10" db="EMBL/GenBank/DDBJ databases">
        <title>The Coptis chinensis genome and diversification of protoberbering-type alkaloids.</title>
        <authorList>
            <person name="Wang B."/>
            <person name="Shu S."/>
            <person name="Song C."/>
            <person name="Liu Y."/>
        </authorList>
    </citation>
    <scope>NUCLEOTIDE SEQUENCE [LARGE SCALE GENOMIC DNA]</scope>
    <source>
        <strain evidence="3">HL-2020</strain>
        <tissue evidence="3">Leaf</tissue>
    </source>
</reference>
<dbReference type="PROSITE" id="PS50108">
    <property type="entry name" value="CRIB"/>
    <property type="match status" value="1"/>
</dbReference>
<proteinExistence type="predicted"/>
<evidence type="ECO:0000313" key="3">
    <source>
        <dbReference type="EMBL" id="KAF9605707.1"/>
    </source>
</evidence>
<dbReference type="Pfam" id="PF00786">
    <property type="entry name" value="PBD"/>
    <property type="match status" value="1"/>
</dbReference>
<dbReference type="PANTHER" id="PTHR46325">
    <property type="entry name" value="CRIB DOMAIN-CONTAINING PROTEIN RIC8"/>
    <property type="match status" value="1"/>
</dbReference>
<evidence type="ECO:0000256" key="1">
    <source>
        <dbReference type="SAM" id="MobiDB-lite"/>
    </source>
</evidence>
<dbReference type="SMART" id="SM00285">
    <property type="entry name" value="PBD"/>
    <property type="match status" value="1"/>
</dbReference>
<feature type="compositionally biased region" description="Gly residues" evidence="1">
    <location>
        <begin position="190"/>
        <end position="208"/>
    </location>
</feature>
<name>A0A835LUR7_9MAGN</name>
<gene>
    <name evidence="3" type="ORF">IFM89_018050</name>
</gene>
<feature type="compositionally biased region" description="Polar residues" evidence="1">
    <location>
        <begin position="145"/>
        <end position="161"/>
    </location>
</feature>
<feature type="domain" description="CRIB" evidence="2">
    <location>
        <begin position="31"/>
        <end position="44"/>
    </location>
</feature>
<dbReference type="Gene3D" id="3.90.810.10">
    <property type="entry name" value="CRIB domain"/>
    <property type="match status" value="1"/>
</dbReference>
<comment type="caution">
    <text evidence="3">The sequence shown here is derived from an EMBL/GenBank/DDBJ whole genome shotgun (WGS) entry which is preliminary data.</text>
</comment>
<evidence type="ECO:0000259" key="2">
    <source>
        <dbReference type="PROSITE" id="PS50108"/>
    </source>
</evidence>
<evidence type="ECO:0000313" key="4">
    <source>
        <dbReference type="Proteomes" id="UP000631114"/>
    </source>
</evidence>
<keyword evidence="4" id="KW-1185">Reference proteome</keyword>
<dbReference type="OrthoDB" id="4206278at2759"/>
<dbReference type="InterPro" id="IPR000095">
    <property type="entry name" value="CRIB_dom"/>
</dbReference>
<sequence length="257" mass="27633">MTATMKGLLKGLRYISQIFDNSDDDEPEMQIGNPTDVKHVAHIGWDGPAVNSPSWMNEFREPSESSSAPLNYPRGQNENGQNENHIPRRHSRDVFSQASADHAVARRLSLADDPSSPELERKQSRRRHSAGGSINSPGRDLYNGITPTRKNCNSNIGSPSPCNAPSPSIPKKSRRKKSKESGMNPDGSSKSGGGSTNEGSSKSGGGSSTGSSKSRLKSSKKSEPKSKDIDCPTSVLNALGTDEKKDYGGNPRQDLDL</sequence>
<dbReference type="AlphaFoldDB" id="A0A835LUR7"/>
<feature type="compositionally biased region" description="Basic and acidic residues" evidence="1">
    <location>
        <begin position="241"/>
        <end position="257"/>
    </location>
</feature>
<dbReference type="InterPro" id="IPR036936">
    <property type="entry name" value="CRIB_dom_sf"/>
</dbReference>
<feature type="region of interest" description="Disordered" evidence="1">
    <location>
        <begin position="53"/>
        <end position="257"/>
    </location>
</feature>
<dbReference type="EMBL" id="JADFTS010000005">
    <property type="protein sequence ID" value="KAF9605707.1"/>
    <property type="molecule type" value="Genomic_DNA"/>
</dbReference>
<dbReference type="CDD" id="cd00132">
    <property type="entry name" value="CRIB"/>
    <property type="match status" value="1"/>
</dbReference>
<dbReference type="PANTHER" id="PTHR46325:SF39">
    <property type="entry name" value="CRIB DOMAIN-CONTAINING PROTEIN RIC8"/>
    <property type="match status" value="1"/>
</dbReference>